<reference evidence="2" key="1">
    <citation type="submission" date="2016-11" db="UniProtKB">
        <authorList>
            <consortium name="WormBaseParasite"/>
        </authorList>
    </citation>
    <scope>IDENTIFICATION</scope>
    <source>
        <strain evidence="2">pt0022</strain>
    </source>
</reference>
<feature type="region of interest" description="Disordered" evidence="1">
    <location>
        <begin position="63"/>
        <end position="85"/>
    </location>
</feature>
<feature type="compositionally biased region" description="Low complexity" evidence="1">
    <location>
        <begin position="63"/>
        <end position="79"/>
    </location>
</feature>
<evidence type="ECO:0000313" key="2">
    <source>
        <dbReference type="WBParaSite" id="maker-PairedContig_1144-snap-gene-4.15-mRNA-1"/>
    </source>
</evidence>
<protein>
    <submittedName>
        <fullName evidence="2">Uncharacterized protein</fullName>
    </submittedName>
</protein>
<evidence type="ECO:0000256" key="1">
    <source>
        <dbReference type="SAM" id="MobiDB-lite"/>
    </source>
</evidence>
<organism evidence="2">
    <name type="scientific">Wuchereria bancrofti</name>
    <dbReference type="NCBI Taxonomy" id="6293"/>
    <lineage>
        <taxon>Eukaryota</taxon>
        <taxon>Metazoa</taxon>
        <taxon>Ecdysozoa</taxon>
        <taxon>Nematoda</taxon>
        <taxon>Chromadorea</taxon>
        <taxon>Rhabditida</taxon>
        <taxon>Spirurina</taxon>
        <taxon>Spiruromorpha</taxon>
        <taxon>Filarioidea</taxon>
        <taxon>Onchocercidae</taxon>
        <taxon>Wuchereria</taxon>
    </lineage>
</organism>
<dbReference type="AlphaFoldDB" id="A0A1I8E9H4"/>
<accession>A0A1I8E9H4</accession>
<proteinExistence type="predicted"/>
<sequence length="343" mass="38466">MDMYSLYWKRIMLTKETSVDRSQKWLTEIALELDENLLSVKQELMPLNELRCSDEEASISSAFSTATTTTSGPSIVTSTNVSTEGMSNGEPIPCLSVGPYHQRPAPILTDNAFVGGDIIDCCKVFSLWKNIIYYNPLPLRCILTDLDTDQHPHLNQRNVMAILKDDRETGQLVRLTSYQCPSHISKLFAKKQASSKHDAKDGYVIGFLNIPPPNCPTPSASTEMRGPPPQRDLPIPPLIQNEASTAYVVDDSQYDEPGIPPEMKEYCRGSASKRHSKLLNNNYEISASQQIRTAFVPSTRNSRLGQRGREPDSPWNDETRQMLLQNPETGSYYIPTSSGRLFF</sequence>
<dbReference type="WBParaSite" id="maker-PairedContig_1144-snap-gene-4.15-mRNA-1">
    <property type="protein sequence ID" value="maker-PairedContig_1144-snap-gene-4.15-mRNA-1"/>
    <property type="gene ID" value="maker-PairedContig_1144-snap-gene-4.15"/>
</dbReference>
<name>A0A1I8E9H4_WUCBA</name>